<proteinExistence type="predicted"/>
<gene>
    <name evidence="1" type="ORF">GCM10020221_24310</name>
</gene>
<evidence type="ECO:0008006" key="3">
    <source>
        <dbReference type="Google" id="ProtNLM"/>
    </source>
</evidence>
<reference evidence="2" key="1">
    <citation type="journal article" date="2019" name="Int. J. Syst. Evol. Microbiol.">
        <title>The Global Catalogue of Microorganisms (GCM) 10K type strain sequencing project: providing services to taxonomists for standard genome sequencing and annotation.</title>
        <authorList>
            <consortium name="The Broad Institute Genomics Platform"/>
            <consortium name="The Broad Institute Genome Sequencing Center for Infectious Disease"/>
            <person name="Wu L."/>
            <person name="Ma J."/>
        </authorList>
    </citation>
    <scope>NUCLEOTIDE SEQUENCE [LARGE SCALE GENOMIC DNA]</scope>
    <source>
        <strain evidence="2">JCM 4087</strain>
    </source>
</reference>
<dbReference type="EMBL" id="BAAAXZ010000092">
    <property type="protein sequence ID" value="GAA2927486.1"/>
    <property type="molecule type" value="Genomic_DNA"/>
</dbReference>
<organism evidence="1 2">
    <name type="scientific">Streptomyces thioluteus</name>
    <dbReference type="NCBI Taxonomy" id="66431"/>
    <lineage>
        <taxon>Bacteria</taxon>
        <taxon>Bacillati</taxon>
        <taxon>Actinomycetota</taxon>
        <taxon>Actinomycetes</taxon>
        <taxon>Kitasatosporales</taxon>
        <taxon>Streptomycetaceae</taxon>
        <taxon>Streptomyces</taxon>
    </lineage>
</organism>
<comment type="caution">
    <text evidence="1">The sequence shown here is derived from an EMBL/GenBank/DDBJ whole genome shotgun (WGS) entry which is preliminary data.</text>
</comment>
<keyword evidence="2" id="KW-1185">Reference proteome</keyword>
<accession>A0ABP6JAX2</accession>
<evidence type="ECO:0000313" key="1">
    <source>
        <dbReference type="EMBL" id="GAA2927486.1"/>
    </source>
</evidence>
<protein>
    <recommendedName>
        <fullName evidence="3">4Fe-4S ferredoxin-type domain-containing protein</fullName>
    </recommendedName>
</protein>
<dbReference type="Proteomes" id="UP001501102">
    <property type="component" value="Unassembled WGS sequence"/>
</dbReference>
<sequence length="300" mass="33229">MNPAKCIRCQGDYRWLPVPHPDDHLCDVCRRECPDCQAPSPEGGRCLTCRGRCRTCRGPLPEREYVVEVVEPDRRKDRKRRWQQHFFPQTARRDRCDACLEQAGSHDPLRAVLAAVPDSLLRACGGVLPPSALAAIRDELPYRPARQLADRIERRWWGSWSSRPLQRPAEGKQEGYGPDDVVLWLLTPSECRGGCEDGFVPGRPDTPCPVCRGATRPPGPAAARTGRDVEPTVTAADRTLEQAVAHRPPMAECTGRGGTCGVPVTAPYSQCPACLDWPRCACGRRYDPAQHAGCRMCPTS</sequence>
<evidence type="ECO:0000313" key="2">
    <source>
        <dbReference type="Proteomes" id="UP001501102"/>
    </source>
</evidence>
<name>A0ABP6JAX2_STRTU</name>